<evidence type="ECO:0000259" key="1">
    <source>
        <dbReference type="Pfam" id="PF08378"/>
    </source>
</evidence>
<comment type="caution">
    <text evidence="3">The sequence shown here is derived from an EMBL/GenBank/DDBJ whole genome shotgun (WGS) entry which is preliminary data.</text>
</comment>
<dbReference type="AlphaFoldDB" id="A0A7Y9XAQ4"/>
<feature type="domain" description="NERD" evidence="1">
    <location>
        <begin position="16"/>
        <end position="111"/>
    </location>
</feature>
<dbReference type="GO" id="GO:0043138">
    <property type="term" value="F:3'-5' DNA helicase activity"/>
    <property type="evidence" value="ECO:0007669"/>
    <property type="project" value="TreeGrafter"/>
</dbReference>
<dbReference type="PANTHER" id="PTHR11070">
    <property type="entry name" value="UVRD / RECB / PCRA DNA HELICASE FAMILY MEMBER"/>
    <property type="match status" value="1"/>
</dbReference>
<dbReference type="InterPro" id="IPR027417">
    <property type="entry name" value="P-loop_NTPase"/>
</dbReference>
<evidence type="ECO:0000313" key="4">
    <source>
        <dbReference type="Proteomes" id="UP000584931"/>
    </source>
</evidence>
<reference evidence="3 4" key="1">
    <citation type="submission" date="2020-07" db="EMBL/GenBank/DDBJ databases">
        <title>Sequencing the genomes of 1000 actinobacteria strains.</title>
        <authorList>
            <person name="Klenk H.-P."/>
        </authorList>
    </citation>
    <scope>NUCLEOTIDE SEQUENCE [LARGE SCALE GENOMIC DNA]</scope>
    <source>
        <strain evidence="3 4">DSM 45278</strain>
    </source>
</reference>
<sequence>MARMIPPTPHPNSPPGEKRLFDRLREDPGTEGWTVLHSLDIAKHQRQVTGEADFVVIAPELGVLCLEVKSHRRVHRDREGLWHLGNDAPTQRSPFGQAKGQMYSILEFLRRKRMDLRDVPLGWAVWFTSANTSLLSTNLEWHDWQLLDRADLRLPVSTTLAKVMRDNRDHIAEKTSRFVASDAGPDAAQCRRIAQELRPTFEAGVLPADIREARDTERVRFLDEQLEALDVMEDQRRVLFTGAAGTGKTFLAIEAARRATGKGLKVRMLCFNNALAGWMANTLGDSPEVSVSTLHSLMLEMADTHAPPSPGRQWWEEELPELAVDTLLEHSGWECDLLIVDEAQDLCAHESYLDLLDLLVPGGLAGGNWLMFGDFDQQAIYSSEDGRVLLNQRSPQHHQHRLYRNCRNTPRIGHMAMKACGLEGLYAGFRRPDDEVDVKVLAYSDDREQEGHLIYALKELRENHYPAEQIVVLSPRRDGMVMRMRDSATRGRIAPYGRHGKRTSYSTVHAFKGLDAPAVVITDIDSADTDRYRFLLYIGMSRAADRLVVLAHKKAVGDMLQAMTGREDHP</sequence>
<dbReference type="InterPro" id="IPR027785">
    <property type="entry name" value="UvrD-like_helicase_C"/>
</dbReference>
<proteinExistence type="predicted"/>
<dbReference type="GO" id="GO:0005524">
    <property type="term" value="F:ATP binding"/>
    <property type="evidence" value="ECO:0007669"/>
    <property type="project" value="InterPro"/>
</dbReference>
<feature type="domain" description="UvrD-like helicase C-terminal" evidence="2">
    <location>
        <begin position="506"/>
        <end position="549"/>
    </location>
</feature>
<protein>
    <recommendedName>
        <fullName evidence="5">DNA helicase</fullName>
    </recommendedName>
</protein>
<accession>A0A7Y9XAQ4</accession>
<dbReference type="Pfam" id="PF08378">
    <property type="entry name" value="NERD"/>
    <property type="match status" value="1"/>
</dbReference>
<dbReference type="Pfam" id="PF13538">
    <property type="entry name" value="UvrD_C_2"/>
    <property type="match status" value="1"/>
</dbReference>
<dbReference type="EMBL" id="JACCHL010000001">
    <property type="protein sequence ID" value="NYH52208.1"/>
    <property type="molecule type" value="Genomic_DNA"/>
</dbReference>
<dbReference type="InterPro" id="IPR011528">
    <property type="entry name" value="NERD"/>
</dbReference>
<dbReference type="RefSeq" id="WP_179809757.1">
    <property type="nucleotide sequence ID" value="NZ_JACCHL010000001.1"/>
</dbReference>
<evidence type="ECO:0000313" key="3">
    <source>
        <dbReference type="EMBL" id="NYH52208.1"/>
    </source>
</evidence>
<evidence type="ECO:0000259" key="2">
    <source>
        <dbReference type="Pfam" id="PF13538"/>
    </source>
</evidence>
<gene>
    <name evidence="3" type="ORF">HNR06_001797</name>
</gene>
<name>A0A7Y9XAQ4_9ACTN</name>
<dbReference type="PANTHER" id="PTHR11070:SF2">
    <property type="entry name" value="ATP-DEPENDENT DNA HELICASE SRS2"/>
    <property type="match status" value="1"/>
</dbReference>
<dbReference type="Gene3D" id="3.40.50.300">
    <property type="entry name" value="P-loop containing nucleotide triphosphate hydrolases"/>
    <property type="match status" value="2"/>
</dbReference>
<dbReference type="GO" id="GO:0003677">
    <property type="term" value="F:DNA binding"/>
    <property type="evidence" value="ECO:0007669"/>
    <property type="project" value="InterPro"/>
</dbReference>
<dbReference type="InterPro" id="IPR000212">
    <property type="entry name" value="DNA_helicase_UvrD/REP"/>
</dbReference>
<dbReference type="Pfam" id="PF13604">
    <property type="entry name" value="AAA_30"/>
    <property type="match status" value="1"/>
</dbReference>
<dbReference type="Proteomes" id="UP000584931">
    <property type="component" value="Unassembled WGS sequence"/>
</dbReference>
<dbReference type="GO" id="GO:0000725">
    <property type="term" value="P:recombinational repair"/>
    <property type="evidence" value="ECO:0007669"/>
    <property type="project" value="TreeGrafter"/>
</dbReference>
<evidence type="ECO:0008006" key="5">
    <source>
        <dbReference type="Google" id="ProtNLM"/>
    </source>
</evidence>
<organism evidence="3 4">
    <name type="scientific">Nocardiopsis sinuspersici</name>
    <dbReference type="NCBI Taxonomy" id="501010"/>
    <lineage>
        <taxon>Bacteria</taxon>
        <taxon>Bacillati</taxon>
        <taxon>Actinomycetota</taxon>
        <taxon>Actinomycetes</taxon>
        <taxon>Streptosporangiales</taxon>
        <taxon>Nocardiopsidaceae</taxon>
        <taxon>Nocardiopsis</taxon>
    </lineage>
</organism>
<dbReference type="SUPFAM" id="SSF52540">
    <property type="entry name" value="P-loop containing nucleoside triphosphate hydrolases"/>
    <property type="match status" value="1"/>
</dbReference>